<dbReference type="EMBL" id="BJWL01000001">
    <property type="protein sequence ID" value="GFY81056.1"/>
    <property type="molecule type" value="Genomic_DNA"/>
</dbReference>
<gene>
    <name evidence="2" type="ORF">Acr_01g0008650</name>
</gene>
<keyword evidence="3" id="KW-1185">Reference proteome</keyword>
<accession>A0A7J0E4G7</accession>
<evidence type="ECO:0000256" key="1">
    <source>
        <dbReference type="SAM" id="MobiDB-lite"/>
    </source>
</evidence>
<evidence type="ECO:0000313" key="2">
    <source>
        <dbReference type="EMBL" id="GFY81056.1"/>
    </source>
</evidence>
<evidence type="ECO:0000313" key="3">
    <source>
        <dbReference type="Proteomes" id="UP000585474"/>
    </source>
</evidence>
<sequence length="86" mass="10021">MDRLGDACYELRQEVDRLGNFYEEQGQRVDRIGNLYETMHEQHSHQLAEIDAQLEGLWDHVVPPPRPPPYTPGEAPLRPLYHAPPY</sequence>
<dbReference type="AlphaFoldDB" id="A0A7J0E4G7"/>
<protein>
    <submittedName>
        <fullName evidence="2">Uncharacterized protein</fullName>
    </submittedName>
</protein>
<dbReference type="Proteomes" id="UP000585474">
    <property type="component" value="Unassembled WGS sequence"/>
</dbReference>
<reference evidence="2 3" key="1">
    <citation type="submission" date="2019-07" db="EMBL/GenBank/DDBJ databases">
        <title>De Novo Assembly of kiwifruit Actinidia rufa.</title>
        <authorList>
            <person name="Sugita-Konishi S."/>
            <person name="Sato K."/>
            <person name="Mori E."/>
            <person name="Abe Y."/>
            <person name="Kisaki G."/>
            <person name="Hamano K."/>
            <person name="Suezawa K."/>
            <person name="Otani M."/>
            <person name="Fukuda T."/>
            <person name="Manabe T."/>
            <person name="Gomi K."/>
            <person name="Tabuchi M."/>
            <person name="Akimitsu K."/>
            <person name="Kataoka I."/>
        </authorList>
    </citation>
    <scope>NUCLEOTIDE SEQUENCE [LARGE SCALE GENOMIC DNA]</scope>
    <source>
        <strain evidence="3">cv. Fuchu</strain>
    </source>
</reference>
<organism evidence="2 3">
    <name type="scientific">Actinidia rufa</name>
    <dbReference type="NCBI Taxonomy" id="165716"/>
    <lineage>
        <taxon>Eukaryota</taxon>
        <taxon>Viridiplantae</taxon>
        <taxon>Streptophyta</taxon>
        <taxon>Embryophyta</taxon>
        <taxon>Tracheophyta</taxon>
        <taxon>Spermatophyta</taxon>
        <taxon>Magnoliopsida</taxon>
        <taxon>eudicotyledons</taxon>
        <taxon>Gunneridae</taxon>
        <taxon>Pentapetalae</taxon>
        <taxon>asterids</taxon>
        <taxon>Ericales</taxon>
        <taxon>Actinidiaceae</taxon>
        <taxon>Actinidia</taxon>
    </lineage>
</organism>
<proteinExistence type="predicted"/>
<comment type="caution">
    <text evidence="2">The sequence shown here is derived from an EMBL/GenBank/DDBJ whole genome shotgun (WGS) entry which is preliminary data.</text>
</comment>
<feature type="region of interest" description="Disordered" evidence="1">
    <location>
        <begin position="64"/>
        <end position="86"/>
    </location>
</feature>
<name>A0A7J0E4G7_9ERIC</name>